<feature type="compositionally biased region" description="Low complexity" evidence="1">
    <location>
        <begin position="191"/>
        <end position="201"/>
    </location>
</feature>
<dbReference type="OrthoDB" id="3364132at2759"/>
<dbReference type="Proteomes" id="UP000541558">
    <property type="component" value="Unassembled WGS sequence"/>
</dbReference>
<feature type="region of interest" description="Disordered" evidence="1">
    <location>
        <begin position="128"/>
        <end position="155"/>
    </location>
</feature>
<evidence type="ECO:0000313" key="2">
    <source>
        <dbReference type="EMBL" id="KAF5342522.1"/>
    </source>
</evidence>
<dbReference type="AlphaFoldDB" id="A0A8H5FN11"/>
<feature type="compositionally biased region" description="Basic and acidic residues" evidence="1">
    <location>
        <begin position="330"/>
        <end position="345"/>
    </location>
</feature>
<comment type="caution">
    <text evidence="2">The sequence shown here is derived from an EMBL/GenBank/DDBJ whole genome shotgun (WGS) entry which is preliminary data.</text>
</comment>
<protein>
    <submittedName>
        <fullName evidence="2">Uncharacterized protein</fullName>
    </submittedName>
</protein>
<feature type="region of interest" description="Disordered" evidence="1">
    <location>
        <begin position="177"/>
        <end position="207"/>
    </location>
</feature>
<gene>
    <name evidence="2" type="ORF">D9611_002048</name>
</gene>
<evidence type="ECO:0000256" key="1">
    <source>
        <dbReference type="SAM" id="MobiDB-lite"/>
    </source>
</evidence>
<evidence type="ECO:0000313" key="3">
    <source>
        <dbReference type="Proteomes" id="UP000541558"/>
    </source>
</evidence>
<accession>A0A8H5FN11</accession>
<feature type="compositionally biased region" description="Polar residues" evidence="1">
    <location>
        <begin position="179"/>
        <end position="190"/>
    </location>
</feature>
<keyword evidence="3" id="KW-1185">Reference proteome</keyword>
<name>A0A8H5FN11_9AGAR</name>
<feature type="region of interest" description="Disordered" evidence="1">
    <location>
        <begin position="323"/>
        <end position="345"/>
    </location>
</feature>
<sequence>MPNYRGELPQGVQDKCNQILNQLHQEFRFGVAPPPKPLKSNHFLWFVADGHELLELDNTEFDKGKVYGPNPTLYEGQVDDEGFRPFMFANLTLTSDDDFIDVGMGQLGEISVEIYRYTSVIYKESKPKKRVKSSGASRSGPLAPPGPPPKLELGGVVHEKTNKGTIKNCVKFGELKPRTGSTANSGARQASPSSSVSTSETISKEDTSECTYQKYTYQKPVGIVNFKYRSIDILRAQGIAPRLPPVTLSPSPERPLAAPNADHINRAPTLQAESMVSDEKVVISDNEDEDEDDDELRALQVIKARLKILEELSEVKAQIAAKLKKKRKRDSKEKSDEPRRVKKEVKVEHFVPGEVIDLT</sequence>
<proteinExistence type="predicted"/>
<dbReference type="EMBL" id="JAACJK010000001">
    <property type="protein sequence ID" value="KAF5342522.1"/>
    <property type="molecule type" value="Genomic_DNA"/>
</dbReference>
<reference evidence="2 3" key="1">
    <citation type="journal article" date="2020" name="ISME J.">
        <title>Uncovering the hidden diversity of litter-decomposition mechanisms in mushroom-forming fungi.</title>
        <authorList>
            <person name="Floudas D."/>
            <person name="Bentzer J."/>
            <person name="Ahren D."/>
            <person name="Johansson T."/>
            <person name="Persson P."/>
            <person name="Tunlid A."/>
        </authorList>
    </citation>
    <scope>NUCLEOTIDE SEQUENCE [LARGE SCALE GENOMIC DNA]</scope>
    <source>
        <strain evidence="2 3">CBS 175.51</strain>
    </source>
</reference>
<organism evidence="2 3">
    <name type="scientific">Ephemerocybe angulata</name>
    <dbReference type="NCBI Taxonomy" id="980116"/>
    <lineage>
        <taxon>Eukaryota</taxon>
        <taxon>Fungi</taxon>
        <taxon>Dikarya</taxon>
        <taxon>Basidiomycota</taxon>
        <taxon>Agaricomycotina</taxon>
        <taxon>Agaricomycetes</taxon>
        <taxon>Agaricomycetidae</taxon>
        <taxon>Agaricales</taxon>
        <taxon>Agaricineae</taxon>
        <taxon>Psathyrellaceae</taxon>
        <taxon>Ephemerocybe</taxon>
    </lineage>
</organism>